<dbReference type="eggNOG" id="COG1216">
    <property type="taxonomic scope" value="Bacteria"/>
</dbReference>
<dbReference type="PANTHER" id="PTHR43685">
    <property type="entry name" value="GLYCOSYLTRANSFERASE"/>
    <property type="match status" value="1"/>
</dbReference>
<dbReference type="EMBL" id="AFWT01000001">
    <property type="protein sequence ID" value="EGV33907.1"/>
    <property type="molecule type" value="Genomic_DNA"/>
</dbReference>
<proteinExistence type="predicted"/>
<dbReference type="InterPro" id="IPR001173">
    <property type="entry name" value="Glyco_trans_2-like"/>
</dbReference>
<dbReference type="Pfam" id="PF00535">
    <property type="entry name" value="Glycos_transf_2"/>
    <property type="match status" value="1"/>
</dbReference>
<accession>G2DW01</accession>
<dbReference type="OrthoDB" id="9805612at2"/>
<gene>
    <name evidence="3" type="ORF">ThidrDRAFT_0062</name>
</gene>
<feature type="region of interest" description="Disordered" evidence="1">
    <location>
        <begin position="344"/>
        <end position="365"/>
    </location>
</feature>
<evidence type="ECO:0000259" key="2">
    <source>
        <dbReference type="Pfam" id="PF00535"/>
    </source>
</evidence>
<organism evidence="3 4">
    <name type="scientific">Thiorhodococcus drewsii AZ1</name>
    <dbReference type="NCBI Taxonomy" id="765913"/>
    <lineage>
        <taxon>Bacteria</taxon>
        <taxon>Pseudomonadati</taxon>
        <taxon>Pseudomonadota</taxon>
        <taxon>Gammaproteobacteria</taxon>
        <taxon>Chromatiales</taxon>
        <taxon>Chromatiaceae</taxon>
        <taxon>Thiorhodococcus</taxon>
    </lineage>
</organism>
<feature type="domain" description="Glycosyltransferase 2-like" evidence="2">
    <location>
        <begin position="28"/>
        <end position="145"/>
    </location>
</feature>
<name>G2DW01_9GAMM</name>
<dbReference type="GO" id="GO:0016740">
    <property type="term" value="F:transferase activity"/>
    <property type="evidence" value="ECO:0007669"/>
    <property type="project" value="UniProtKB-KW"/>
</dbReference>
<sequence>MTDCSDPAASTSEGDGFHRPLISVVIRSIDRDTLVEALDSIAAQTYPRIECLVVNAKGAGHRPLPGGYRGLRVRLLDSDVPLQRSLAANHGLMAARGDWLLLLDDDDYVAPSHLEELWAAIGASGARASYSHCQVVDANGRLLPQRFGESFGRAKLLAGNFLPIHTVLFARSLLDAGCRFDPDLDRFEDWDFWLQVAQHTDFAERSVVTAFYRIDAGAGFGVSAPATEVEAHARVLAAKWCVRISPESFLELMELARQHRFMERLQAELSALGLSTLNAEDASVQIPEFCRDLSISQERHAQAARRCQDALSVLTRSRSWRLTAPLRWLFGYLRRGRGGPAEFSVMLPSPLDQPVGPSRSHRARH</sequence>
<dbReference type="RefSeq" id="WP_007038778.1">
    <property type="nucleotide sequence ID" value="NZ_AFWT01000001.1"/>
</dbReference>
<keyword evidence="3" id="KW-0808">Transferase</keyword>
<dbReference type="PATRIC" id="fig|765913.3.peg.63"/>
<keyword evidence="4" id="KW-1185">Reference proteome</keyword>
<evidence type="ECO:0000256" key="1">
    <source>
        <dbReference type="SAM" id="MobiDB-lite"/>
    </source>
</evidence>
<protein>
    <submittedName>
        <fullName evidence="3">Glycosyl transferase family 2</fullName>
    </submittedName>
</protein>
<reference evidence="3 4" key="1">
    <citation type="submission" date="2011-06" db="EMBL/GenBank/DDBJ databases">
        <title>The draft genome of Thiorhodococcus drewsii AZ1.</title>
        <authorList>
            <consortium name="US DOE Joint Genome Institute (JGI-PGF)"/>
            <person name="Lucas S."/>
            <person name="Han J."/>
            <person name="Lapidus A."/>
            <person name="Cheng J.-F."/>
            <person name="Goodwin L."/>
            <person name="Pitluck S."/>
            <person name="Peters L."/>
            <person name="Land M.L."/>
            <person name="Hauser L."/>
            <person name="Vogl K."/>
            <person name="Liu Z."/>
            <person name="Imhoff J."/>
            <person name="Thiel V."/>
            <person name="Frigaard N.-U."/>
            <person name="Bryant D.A."/>
            <person name="Woyke T.J."/>
        </authorList>
    </citation>
    <scope>NUCLEOTIDE SEQUENCE [LARGE SCALE GENOMIC DNA]</scope>
    <source>
        <strain evidence="3 4">AZ1</strain>
    </source>
</reference>
<evidence type="ECO:0000313" key="3">
    <source>
        <dbReference type="EMBL" id="EGV33907.1"/>
    </source>
</evidence>
<dbReference type="InterPro" id="IPR050834">
    <property type="entry name" value="Glycosyltransf_2"/>
</dbReference>
<dbReference type="Proteomes" id="UP000004200">
    <property type="component" value="Unassembled WGS sequence"/>
</dbReference>
<dbReference type="AlphaFoldDB" id="G2DW01"/>
<dbReference type="Gene3D" id="3.90.550.10">
    <property type="entry name" value="Spore Coat Polysaccharide Biosynthesis Protein SpsA, Chain A"/>
    <property type="match status" value="1"/>
</dbReference>
<dbReference type="STRING" id="765913.ThidrDRAFT_0062"/>
<comment type="caution">
    <text evidence="3">The sequence shown here is derived from an EMBL/GenBank/DDBJ whole genome shotgun (WGS) entry which is preliminary data.</text>
</comment>
<dbReference type="InterPro" id="IPR029044">
    <property type="entry name" value="Nucleotide-diphossugar_trans"/>
</dbReference>
<dbReference type="PANTHER" id="PTHR43685:SF11">
    <property type="entry name" value="GLYCOSYLTRANSFERASE TAGX-RELATED"/>
    <property type="match status" value="1"/>
</dbReference>
<evidence type="ECO:0000313" key="4">
    <source>
        <dbReference type="Proteomes" id="UP000004200"/>
    </source>
</evidence>
<dbReference type="SUPFAM" id="SSF53448">
    <property type="entry name" value="Nucleotide-diphospho-sugar transferases"/>
    <property type="match status" value="1"/>
</dbReference>